<dbReference type="GeneID" id="16997498"/>
<keyword evidence="16" id="KW-1185">Reference proteome</keyword>
<dbReference type="Pfam" id="PF13639">
    <property type="entry name" value="zf-RING_2"/>
    <property type="match status" value="1"/>
</dbReference>
<evidence type="ECO:0000256" key="1">
    <source>
        <dbReference type="ARBA" id="ARBA00000900"/>
    </source>
</evidence>
<dbReference type="EMBL" id="AP006501">
    <property type="protein sequence ID" value="BAM82733.1"/>
    <property type="molecule type" value="Genomic_DNA"/>
</dbReference>
<evidence type="ECO:0000256" key="13">
    <source>
        <dbReference type="SAM" id="MobiDB-lite"/>
    </source>
</evidence>
<dbReference type="GO" id="GO:0061630">
    <property type="term" value="F:ubiquitin protein ligase activity"/>
    <property type="evidence" value="ECO:0007669"/>
    <property type="project" value="UniProtKB-EC"/>
</dbReference>
<reference evidence="15 16" key="1">
    <citation type="journal article" date="2004" name="Nature">
        <title>Genome sequence of the ultrasmall unicellular red alga Cyanidioschyzon merolae 10D.</title>
        <authorList>
            <person name="Matsuzaki M."/>
            <person name="Misumi O."/>
            <person name="Shin-i T."/>
            <person name="Maruyama S."/>
            <person name="Takahara M."/>
            <person name="Miyagishima S."/>
            <person name="Mori T."/>
            <person name="Nishida K."/>
            <person name="Yagisawa F."/>
            <person name="Nishida K."/>
            <person name="Yoshida Y."/>
            <person name="Nishimura Y."/>
            <person name="Nakao S."/>
            <person name="Kobayashi T."/>
            <person name="Momoyama Y."/>
            <person name="Higashiyama T."/>
            <person name="Minoda A."/>
            <person name="Sano M."/>
            <person name="Nomoto H."/>
            <person name="Oishi K."/>
            <person name="Hayashi H."/>
            <person name="Ohta F."/>
            <person name="Nishizaka S."/>
            <person name="Haga S."/>
            <person name="Miura S."/>
            <person name="Morishita T."/>
            <person name="Kabeya Y."/>
            <person name="Terasawa K."/>
            <person name="Suzuki Y."/>
            <person name="Ishii Y."/>
            <person name="Asakawa S."/>
            <person name="Takano H."/>
            <person name="Ohta N."/>
            <person name="Kuroiwa H."/>
            <person name="Tanaka K."/>
            <person name="Shimizu N."/>
            <person name="Sugano S."/>
            <person name="Sato N."/>
            <person name="Nozaki H."/>
            <person name="Ogasawara N."/>
            <person name="Kohara Y."/>
            <person name="Kuroiwa T."/>
        </authorList>
    </citation>
    <scope>NUCLEOTIDE SEQUENCE [LARGE SCALE GENOMIC DNA]</scope>
    <source>
        <strain evidence="15 16">10D</strain>
    </source>
</reference>
<evidence type="ECO:0000256" key="8">
    <source>
        <dbReference type="ARBA" id="ARBA00022786"/>
    </source>
</evidence>
<dbReference type="PROSITE" id="PS50089">
    <property type="entry name" value="ZF_RING_2"/>
    <property type="match status" value="1"/>
</dbReference>
<dbReference type="eggNOG" id="KOG0800">
    <property type="taxonomic scope" value="Eukaryota"/>
</dbReference>
<dbReference type="Proteomes" id="UP000007014">
    <property type="component" value="Chromosome 19"/>
</dbReference>
<dbReference type="GO" id="GO:0006511">
    <property type="term" value="P:ubiquitin-dependent protein catabolic process"/>
    <property type="evidence" value="ECO:0007669"/>
    <property type="project" value="TreeGrafter"/>
</dbReference>
<evidence type="ECO:0000256" key="5">
    <source>
        <dbReference type="ARBA" id="ARBA00022692"/>
    </source>
</evidence>
<keyword evidence="8" id="KW-0833">Ubl conjugation pathway</keyword>
<sequence>MQRLSLVDRDFTPQDYELLLELDSGAAAMQEFLHGAPQDAIDLLPCFTYKEWMQRGSATSESKRSKLMDNHENLTTRTEAASPTEPTTAGAHAEPAATQTDTASLLKPAETADSDANKPASSSCKLQSEEERTEPDDTTSVCVVCLDFFLPEERIRVLPCLHQYHQQCIDPWLRQKARCPVCKSAIL</sequence>
<keyword evidence="10" id="KW-1133">Transmembrane helix</keyword>
<dbReference type="AlphaFoldDB" id="M1VLS8"/>
<dbReference type="GO" id="GO:0008270">
    <property type="term" value="F:zinc ion binding"/>
    <property type="evidence" value="ECO:0007669"/>
    <property type="project" value="UniProtKB-KW"/>
</dbReference>
<dbReference type="PANTHER" id="PTHR45977">
    <property type="entry name" value="TARGET OF ERK KINASE MPK-1"/>
    <property type="match status" value="1"/>
</dbReference>
<evidence type="ECO:0000256" key="11">
    <source>
        <dbReference type="ARBA" id="ARBA00023136"/>
    </source>
</evidence>
<feature type="region of interest" description="Disordered" evidence="13">
    <location>
        <begin position="74"/>
        <end position="132"/>
    </location>
</feature>
<protein>
    <recommendedName>
        <fullName evidence="3">RING-type E3 ubiquitin transferase</fullName>
        <ecNumber evidence="3">2.3.2.27</ecNumber>
    </recommendedName>
</protein>
<dbReference type="InterPro" id="IPR013083">
    <property type="entry name" value="Znf_RING/FYVE/PHD"/>
</dbReference>
<dbReference type="OMA" id="CIDEWIS"/>
<keyword evidence="6" id="KW-0479">Metal-binding</keyword>
<dbReference type="GO" id="GO:0016020">
    <property type="term" value="C:membrane"/>
    <property type="evidence" value="ECO:0007669"/>
    <property type="project" value="UniProtKB-SubCell"/>
</dbReference>
<reference evidence="15 16" key="2">
    <citation type="journal article" date="2007" name="BMC Biol.">
        <title>A 100%-complete sequence reveals unusually simple genomic features in the hot-spring red alga Cyanidioschyzon merolae.</title>
        <authorList>
            <person name="Nozaki H."/>
            <person name="Takano H."/>
            <person name="Misumi O."/>
            <person name="Terasawa K."/>
            <person name="Matsuzaki M."/>
            <person name="Maruyama S."/>
            <person name="Nishida K."/>
            <person name="Yagisawa F."/>
            <person name="Yoshida Y."/>
            <person name="Fujiwara T."/>
            <person name="Takio S."/>
            <person name="Tamura K."/>
            <person name="Chung S.J."/>
            <person name="Nakamura S."/>
            <person name="Kuroiwa H."/>
            <person name="Tanaka K."/>
            <person name="Sato N."/>
            <person name="Kuroiwa T."/>
        </authorList>
    </citation>
    <scope>NUCLEOTIDE SEQUENCE [LARGE SCALE GENOMIC DNA]</scope>
    <source>
        <strain evidence="15 16">10D</strain>
    </source>
</reference>
<proteinExistence type="predicted"/>
<dbReference type="SMART" id="SM00184">
    <property type="entry name" value="RING"/>
    <property type="match status" value="1"/>
</dbReference>
<evidence type="ECO:0000256" key="7">
    <source>
        <dbReference type="ARBA" id="ARBA00022771"/>
    </source>
</evidence>
<accession>M1VLS8</accession>
<feature type="compositionally biased region" description="Low complexity" evidence="13">
    <location>
        <begin position="75"/>
        <end position="91"/>
    </location>
</feature>
<evidence type="ECO:0000256" key="6">
    <source>
        <dbReference type="ARBA" id="ARBA00022723"/>
    </source>
</evidence>
<evidence type="ECO:0000256" key="4">
    <source>
        <dbReference type="ARBA" id="ARBA00022679"/>
    </source>
</evidence>
<comment type="subcellular location">
    <subcellularLocation>
        <location evidence="2">Membrane</location>
        <topology evidence="2">Multi-pass membrane protein</topology>
    </subcellularLocation>
</comment>
<keyword evidence="9" id="KW-0862">Zinc</keyword>
<evidence type="ECO:0000256" key="10">
    <source>
        <dbReference type="ARBA" id="ARBA00022989"/>
    </source>
</evidence>
<keyword evidence="7 12" id="KW-0863">Zinc-finger</keyword>
<evidence type="ECO:0000313" key="16">
    <source>
        <dbReference type="Proteomes" id="UP000007014"/>
    </source>
</evidence>
<dbReference type="HOGENOM" id="CLU_1449650_0_0_1"/>
<dbReference type="Gene3D" id="3.30.40.10">
    <property type="entry name" value="Zinc/RING finger domain, C3HC4 (zinc finger)"/>
    <property type="match status" value="1"/>
</dbReference>
<dbReference type="CDD" id="cd16454">
    <property type="entry name" value="RING-H2_PA-TM-RING"/>
    <property type="match status" value="1"/>
</dbReference>
<dbReference type="STRING" id="280699.M1VLS8"/>
<dbReference type="EC" id="2.3.2.27" evidence="3"/>
<evidence type="ECO:0000256" key="12">
    <source>
        <dbReference type="PROSITE-ProRule" id="PRU00175"/>
    </source>
</evidence>
<dbReference type="InterPro" id="IPR001841">
    <property type="entry name" value="Znf_RING"/>
</dbReference>
<dbReference type="KEGG" id="cme:CYME_CMS095C"/>
<comment type="catalytic activity">
    <reaction evidence="1">
        <text>S-ubiquitinyl-[E2 ubiquitin-conjugating enzyme]-L-cysteine + [acceptor protein]-L-lysine = [E2 ubiquitin-conjugating enzyme]-L-cysteine + N(6)-ubiquitinyl-[acceptor protein]-L-lysine.</text>
        <dbReference type="EC" id="2.3.2.27"/>
    </reaction>
</comment>
<dbReference type="Gramene" id="CMS095CT">
    <property type="protein sequence ID" value="CMS095CT"/>
    <property type="gene ID" value="CMS095C"/>
</dbReference>
<evidence type="ECO:0000259" key="14">
    <source>
        <dbReference type="PROSITE" id="PS50089"/>
    </source>
</evidence>
<evidence type="ECO:0000256" key="2">
    <source>
        <dbReference type="ARBA" id="ARBA00004141"/>
    </source>
</evidence>
<gene>
    <name evidence="15" type="ORF">CYME_CMS095C</name>
</gene>
<keyword evidence="5" id="KW-0812">Transmembrane</keyword>
<name>M1VLS8_CYAM1</name>
<dbReference type="OrthoDB" id="8062037at2759"/>
<keyword evidence="11" id="KW-0472">Membrane</keyword>
<dbReference type="GO" id="GO:0016567">
    <property type="term" value="P:protein ubiquitination"/>
    <property type="evidence" value="ECO:0007669"/>
    <property type="project" value="TreeGrafter"/>
</dbReference>
<dbReference type="PANTHER" id="PTHR45977:SF4">
    <property type="entry name" value="RING-TYPE DOMAIN-CONTAINING PROTEIN"/>
    <property type="match status" value="1"/>
</dbReference>
<evidence type="ECO:0000256" key="3">
    <source>
        <dbReference type="ARBA" id="ARBA00012483"/>
    </source>
</evidence>
<keyword evidence="4" id="KW-0808">Transferase</keyword>
<organism evidence="15 16">
    <name type="scientific">Cyanidioschyzon merolae (strain NIES-3377 / 10D)</name>
    <name type="common">Unicellular red alga</name>
    <dbReference type="NCBI Taxonomy" id="280699"/>
    <lineage>
        <taxon>Eukaryota</taxon>
        <taxon>Rhodophyta</taxon>
        <taxon>Bangiophyceae</taxon>
        <taxon>Cyanidiales</taxon>
        <taxon>Cyanidiaceae</taxon>
        <taxon>Cyanidioschyzon</taxon>
    </lineage>
</organism>
<dbReference type="SUPFAM" id="SSF57850">
    <property type="entry name" value="RING/U-box"/>
    <property type="match status" value="1"/>
</dbReference>
<feature type="domain" description="RING-type" evidence="14">
    <location>
        <begin position="142"/>
        <end position="183"/>
    </location>
</feature>
<dbReference type="RefSeq" id="XP_005538769.1">
    <property type="nucleotide sequence ID" value="XM_005538712.1"/>
</dbReference>
<evidence type="ECO:0000256" key="9">
    <source>
        <dbReference type="ARBA" id="ARBA00022833"/>
    </source>
</evidence>
<evidence type="ECO:0000313" key="15">
    <source>
        <dbReference type="EMBL" id="BAM82733.1"/>
    </source>
</evidence>